<keyword evidence="5 6" id="KW-0472">Membrane</keyword>
<dbReference type="GO" id="GO:0005886">
    <property type="term" value="C:plasma membrane"/>
    <property type="evidence" value="ECO:0007669"/>
    <property type="project" value="UniProtKB-SubCell"/>
</dbReference>
<evidence type="ECO:0000259" key="7">
    <source>
        <dbReference type="Pfam" id="PF00482"/>
    </source>
</evidence>
<dbReference type="EMBL" id="CP045273">
    <property type="protein sequence ID" value="QJX80634.1"/>
    <property type="molecule type" value="Genomic_DNA"/>
</dbReference>
<feature type="transmembrane region" description="Helical" evidence="6">
    <location>
        <begin position="128"/>
        <end position="145"/>
    </location>
</feature>
<keyword evidence="8" id="KW-0614">Plasmid</keyword>
<evidence type="ECO:0000313" key="9">
    <source>
        <dbReference type="Proteomes" id="UP000501076"/>
    </source>
</evidence>
<feature type="transmembrane region" description="Helical" evidence="6">
    <location>
        <begin position="13"/>
        <end position="31"/>
    </location>
</feature>
<feature type="domain" description="Type II secretion system protein GspF" evidence="7">
    <location>
        <begin position="163"/>
        <end position="287"/>
    </location>
</feature>
<evidence type="ECO:0000256" key="3">
    <source>
        <dbReference type="ARBA" id="ARBA00022692"/>
    </source>
</evidence>
<evidence type="ECO:0000256" key="1">
    <source>
        <dbReference type="ARBA" id="ARBA00004651"/>
    </source>
</evidence>
<evidence type="ECO:0000313" key="8">
    <source>
        <dbReference type="EMBL" id="QJX80634.1"/>
    </source>
</evidence>
<evidence type="ECO:0000256" key="4">
    <source>
        <dbReference type="ARBA" id="ARBA00022989"/>
    </source>
</evidence>
<dbReference type="PANTHER" id="PTHR35007:SF2">
    <property type="entry name" value="PILUS ASSEMBLE PROTEIN"/>
    <property type="match status" value="1"/>
</dbReference>
<dbReference type="Proteomes" id="UP000501076">
    <property type="component" value="Plasmid pFDU301A"/>
</dbReference>
<keyword evidence="2" id="KW-1003">Cell membrane</keyword>
<comment type="subcellular location">
    <subcellularLocation>
        <location evidence="1">Cell membrane</location>
        <topology evidence="1">Multi-pass membrane protein</topology>
    </subcellularLocation>
</comment>
<keyword evidence="4 6" id="KW-1133">Transmembrane helix</keyword>
<dbReference type="AlphaFoldDB" id="A0A6M6E510"/>
<gene>
    <name evidence="8" type="ORF">FDZ14_31585</name>
</gene>
<dbReference type="RefSeq" id="WP_171778629.1">
    <property type="nucleotide sequence ID" value="NZ_CP045273.1"/>
</dbReference>
<dbReference type="InterPro" id="IPR018076">
    <property type="entry name" value="T2SS_GspF_dom"/>
</dbReference>
<evidence type="ECO:0000256" key="2">
    <source>
        <dbReference type="ARBA" id="ARBA00022475"/>
    </source>
</evidence>
<reference evidence="8 9" key="1">
    <citation type="submission" date="2019-10" db="EMBL/GenBank/DDBJ databases">
        <title>Complete genome sequences for adaption low water activity.</title>
        <authorList>
            <person name="Zhao L."/>
            <person name="Zhong J."/>
        </authorList>
    </citation>
    <scope>NUCLEOTIDE SEQUENCE [LARGE SCALE GENOMIC DNA]</scope>
    <source>
        <strain evidence="8 9">FDU301</strain>
        <plasmid evidence="9">pfdu301a</plasmid>
    </source>
</reference>
<protein>
    <recommendedName>
        <fullName evidence="7">Type II secretion system protein GspF domain-containing protein</fullName>
    </recommendedName>
</protein>
<feature type="transmembrane region" description="Helical" evidence="6">
    <location>
        <begin position="270"/>
        <end position="293"/>
    </location>
</feature>
<proteinExistence type="predicted"/>
<name>A0A6M6E510_PRIMG</name>
<evidence type="ECO:0000256" key="5">
    <source>
        <dbReference type="ARBA" id="ARBA00023136"/>
    </source>
</evidence>
<evidence type="ECO:0000256" key="6">
    <source>
        <dbReference type="SAM" id="Phobius"/>
    </source>
</evidence>
<dbReference type="Pfam" id="PF00482">
    <property type="entry name" value="T2SSF"/>
    <property type="match status" value="1"/>
</dbReference>
<organism evidence="8 9">
    <name type="scientific">Priestia megaterium</name>
    <name type="common">Bacillus megaterium</name>
    <dbReference type="NCBI Taxonomy" id="1404"/>
    <lineage>
        <taxon>Bacteria</taxon>
        <taxon>Bacillati</taxon>
        <taxon>Bacillota</taxon>
        <taxon>Bacilli</taxon>
        <taxon>Bacillales</taxon>
        <taxon>Bacillaceae</taxon>
        <taxon>Priestia</taxon>
    </lineage>
</organism>
<keyword evidence="3 6" id="KW-0812">Transmembrane</keyword>
<dbReference type="PANTHER" id="PTHR35007">
    <property type="entry name" value="INTEGRAL MEMBRANE PROTEIN-RELATED"/>
    <property type="match status" value="1"/>
</dbReference>
<accession>A0A6M6E510</accession>
<geneLocation type="plasmid" evidence="9">
    <name>pfdu301a</name>
</geneLocation>
<sequence length="303" mass="34209">MLKIFSSFGLVEYTLIICLTIFLYIIGLPLLTTNADRAHKRLSALLNFSKPKKDASFKEGSIFIRTYKMLENRLATLIEQQIRKGNFGKLELKLKQAGVKATPIQFWTKKIIFALVGSFIGILTKNPLFIIIFAVAGFIILDLRLKEKIDKRQFIFKNEIPDFLDLVSVTFPACANIEQTFELVCAKVKNEISNEFLIALNEIKVGRKKRVVFNELAERTGIREVSSLVTQLNQAETFGTGLEDVLITQAKSIRQAKKELAEERGNKASYLILAPAALLLMTSILMMAGPFIVQFITSMTMFQ</sequence>